<name>A0A847D6K3_9LACT</name>
<proteinExistence type="inferred from homology"/>
<dbReference type="Pfam" id="PF01154">
    <property type="entry name" value="HMG_CoA_synt_N"/>
    <property type="match status" value="1"/>
</dbReference>
<dbReference type="AlphaFoldDB" id="A0A847D6K3"/>
<feature type="domain" description="Hydroxymethylglutaryl-coenzyme A synthase C-terminal" evidence="6">
    <location>
        <begin position="255"/>
        <end position="351"/>
    </location>
</feature>
<feature type="binding site" evidence="4">
    <location>
        <position position="242"/>
    </location>
    <ligand>
        <name>(3S)-3-hydroxy-3-methylglutaryl-CoA</name>
        <dbReference type="ChEBI" id="CHEBI:43074"/>
    </ligand>
</feature>
<comment type="similarity">
    <text evidence="1">Belongs to the thiolase-like superfamily. HMG-CoA synthase family.</text>
</comment>
<feature type="active site" description="Proton donor/acceptor" evidence="3">
    <location>
        <position position="233"/>
    </location>
</feature>
<gene>
    <name evidence="7" type="ORF">GX662_11900</name>
</gene>
<sequence length="390" mass="42521">MKIGIDKIGFYAPHFFVDMEKLAEARGVDPAKYTIGIGQEKMAVAPITQDAVTLAANAALRIIDKEDLEKIDLVIFGTESGIDNSKSGAVYVHDLLGIQEHARCIELKQACYGATAGIQLAKGHIALNPESRALVLGSDISRYGIGTAGEVTQGAGAVAMIISAEPRILALENESSYLTADVMDFWRPIYSETAFVDGKYSNEQYISFFVNVWEDFKAKYGATLADFGAICFHLPYTKMGMKALREVLNEGSEADRERLAAHYQTSTVYNKIVGNIYTGSLYLSLLSLLELSDDLKAGDKIGLFSYGSGAVGEFFSATLQEGFKAVLTAAEHGKMFAGRTEVSVKEYEEIFSRVLPIDGSSIELDVDADPASICIEGMEDNKRIYLNKTR</sequence>
<dbReference type="CDD" id="cd00827">
    <property type="entry name" value="init_cond_enzymes"/>
    <property type="match status" value="1"/>
</dbReference>
<dbReference type="EMBL" id="JAAZCD010000271">
    <property type="protein sequence ID" value="NLD32941.1"/>
    <property type="molecule type" value="Genomic_DNA"/>
</dbReference>
<evidence type="ECO:0000313" key="8">
    <source>
        <dbReference type="Proteomes" id="UP000589373"/>
    </source>
</evidence>
<comment type="caution">
    <text evidence="7">The sequence shown here is derived from an EMBL/GenBank/DDBJ whole genome shotgun (WGS) entry which is preliminary data.</text>
</comment>
<feature type="active site" description="Proton donor/acceptor" evidence="3">
    <location>
        <position position="79"/>
    </location>
</feature>
<accession>A0A847D6K3</accession>
<evidence type="ECO:0000256" key="1">
    <source>
        <dbReference type="ARBA" id="ARBA00007061"/>
    </source>
</evidence>
<dbReference type="GO" id="GO:0006084">
    <property type="term" value="P:acetyl-CoA metabolic process"/>
    <property type="evidence" value="ECO:0007669"/>
    <property type="project" value="InterPro"/>
</dbReference>
<dbReference type="RefSeq" id="WP_276648176.1">
    <property type="nucleotide sequence ID" value="NZ_JAAZCD010000271.1"/>
</dbReference>
<dbReference type="InterPro" id="IPR013528">
    <property type="entry name" value="HMG_CoA_synth_N"/>
</dbReference>
<evidence type="ECO:0000259" key="6">
    <source>
        <dbReference type="Pfam" id="PF08540"/>
    </source>
</evidence>
<dbReference type="InterPro" id="IPR016039">
    <property type="entry name" value="Thiolase-like"/>
</dbReference>
<keyword evidence="7" id="KW-0012">Acyltransferase</keyword>
<reference evidence="7 8" key="1">
    <citation type="journal article" date="2020" name="Biotechnol. Biofuels">
        <title>New insights from the biogas microbiome by comprehensive genome-resolved metagenomics of nearly 1600 species originating from multiple anaerobic digesters.</title>
        <authorList>
            <person name="Campanaro S."/>
            <person name="Treu L."/>
            <person name="Rodriguez-R L.M."/>
            <person name="Kovalovszki A."/>
            <person name="Ziels R.M."/>
            <person name="Maus I."/>
            <person name="Zhu X."/>
            <person name="Kougias P.G."/>
            <person name="Basile A."/>
            <person name="Luo G."/>
            <person name="Schluter A."/>
            <person name="Konstantinidis K.T."/>
            <person name="Angelidaki I."/>
        </authorList>
    </citation>
    <scope>NUCLEOTIDE SEQUENCE [LARGE SCALE GENOMIC DNA]</scope>
    <source>
        <strain evidence="7">AS07pgkLD_105</strain>
    </source>
</reference>
<dbReference type="InterPro" id="IPR013746">
    <property type="entry name" value="HMG_CoA_synt_C_dom"/>
</dbReference>
<evidence type="ECO:0000256" key="2">
    <source>
        <dbReference type="ARBA" id="ARBA00022679"/>
    </source>
</evidence>
<dbReference type="EC" id="2.3.3.10" evidence="7"/>
<evidence type="ECO:0000313" key="7">
    <source>
        <dbReference type="EMBL" id="NLD32941.1"/>
    </source>
</evidence>
<dbReference type="Gene3D" id="3.40.47.10">
    <property type="match status" value="2"/>
</dbReference>
<evidence type="ECO:0000256" key="4">
    <source>
        <dbReference type="PIRSR" id="PIRSR611554-2"/>
    </source>
</evidence>
<dbReference type="Pfam" id="PF08540">
    <property type="entry name" value="HMG_CoA_synt_C"/>
    <property type="match status" value="1"/>
</dbReference>
<feature type="binding site" evidence="4">
    <location>
        <position position="275"/>
    </location>
    <ligand>
        <name>(3S)-3-hydroxy-3-methylglutaryl-CoA</name>
        <dbReference type="ChEBI" id="CHEBI:43074"/>
    </ligand>
</feature>
<dbReference type="Proteomes" id="UP000589373">
    <property type="component" value="Unassembled WGS sequence"/>
</dbReference>
<organism evidence="7 8">
    <name type="scientific">Trichococcus flocculiformis</name>
    <dbReference type="NCBI Taxonomy" id="82803"/>
    <lineage>
        <taxon>Bacteria</taxon>
        <taxon>Bacillati</taxon>
        <taxon>Bacillota</taxon>
        <taxon>Bacilli</taxon>
        <taxon>Lactobacillales</taxon>
        <taxon>Carnobacteriaceae</taxon>
        <taxon>Trichococcus</taxon>
    </lineage>
</organism>
<evidence type="ECO:0000256" key="3">
    <source>
        <dbReference type="PIRSR" id="PIRSR611554-1"/>
    </source>
</evidence>
<protein>
    <submittedName>
        <fullName evidence="7">Hydroxymethylglutaryl-CoA synthase</fullName>
        <ecNumber evidence="7">2.3.3.10</ecNumber>
    </submittedName>
</protein>
<evidence type="ECO:0000259" key="5">
    <source>
        <dbReference type="Pfam" id="PF01154"/>
    </source>
</evidence>
<dbReference type="GO" id="GO:0004421">
    <property type="term" value="F:hydroxymethylglutaryl-CoA synthase activity"/>
    <property type="evidence" value="ECO:0007669"/>
    <property type="project" value="UniProtKB-EC"/>
</dbReference>
<dbReference type="PANTHER" id="PTHR43323:SF2">
    <property type="entry name" value="HYDROXYMETHYLGLUTARYL-COA SYNTHASE"/>
    <property type="match status" value="1"/>
</dbReference>
<feature type="active site" description="Acyl-thioester intermediate" evidence="3">
    <location>
        <position position="111"/>
    </location>
</feature>
<dbReference type="PANTHER" id="PTHR43323">
    <property type="entry name" value="3-HYDROXY-3-METHYLGLUTARYL COENZYME A SYNTHASE"/>
    <property type="match status" value="1"/>
</dbReference>
<feature type="binding site" evidence="4">
    <location>
        <position position="29"/>
    </location>
    <ligand>
        <name>(3S)-3-hydroxy-3-methylglutaryl-CoA</name>
        <dbReference type="ChEBI" id="CHEBI:43074"/>
    </ligand>
</feature>
<feature type="binding site" evidence="4">
    <location>
        <position position="143"/>
    </location>
    <ligand>
        <name>(3S)-3-hydroxy-3-methylglutaryl-CoA</name>
        <dbReference type="ChEBI" id="CHEBI:43074"/>
    </ligand>
</feature>
<keyword evidence="2 7" id="KW-0808">Transferase</keyword>
<feature type="domain" description="Hydroxymethylglutaryl-coenzyme A synthase N-terminal" evidence="5">
    <location>
        <begin position="2"/>
        <end position="164"/>
    </location>
</feature>
<dbReference type="SUPFAM" id="SSF53901">
    <property type="entry name" value="Thiolase-like"/>
    <property type="match status" value="2"/>
</dbReference>
<dbReference type="InterPro" id="IPR011554">
    <property type="entry name" value="HMG_CoA_synthase_prok"/>
</dbReference>
<dbReference type="NCBIfam" id="TIGR01835">
    <property type="entry name" value="HMG-CoA-S_prok"/>
    <property type="match status" value="1"/>
</dbReference>